<comment type="caution">
    <text evidence="1">The sequence shown here is derived from an EMBL/GenBank/DDBJ whole genome shotgun (WGS) entry which is preliminary data.</text>
</comment>
<protein>
    <submittedName>
        <fullName evidence="1">Uncharacterized protein</fullName>
    </submittedName>
</protein>
<gene>
    <name evidence="1" type="ORF">LIER_30687</name>
</gene>
<keyword evidence="2" id="KW-1185">Reference proteome</keyword>
<dbReference type="AlphaFoldDB" id="A0AAV3RP37"/>
<accession>A0AAV3RP37</accession>
<name>A0AAV3RP37_LITER</name>
<organism evidence="1 2">
    <name type="scientific">Lithospermum erythrorhizon</name>
    <name type="common">Purple gromwell</name>
    <name type="synonym">Lithospermum officinale var. erythrorhizon</name>
    <dbReference type="NCBI Taxonomy" id="34254"/>
    <lineage>
        <taxon>Eukaryota</taxon>
        <taxon>Viridiplantae</taxon>
        <taxon>Streptophyta</taxon>
        <taxon>Embryophyta</taxon>
        <taxon>Tracheophyta</taxon>
        <taxon>Spermatophyta</taxon>
        <taxon>Magnoliopsida</taxon>
        <taxon>eudicotyledons</taxon>
        <taxon>Gunneridae</taxon>
        <taxon>Pentapetalae</taxon>
        <taxon>asterids</taxon>
        <taxon>lamiids</taxon>
        <taxon>Boraginales</taxon>
        <taxon>Boraginaceae</taxon>
        <taxon>Boraginoideae</taxon>
        <taxon>Lithospermeae</taxon>
        <taxon>Lithospermum</taxon>
    </lineage>
</organism>
<evidence type="ECO:0000313" key="1">
    <source>
        <dbReference type="EMBL" id="GAA0183234.1"/>
    </source>
</evidence>
<dbReference type="Proteomes" id="UP001454036">
    <property type="component" value="Unassembled WGS sequence"/>
</dbReference>
<proteinExistence type="predicted"/>
<reference evidence="1 2" key="1">
    <citation type="submission" date="2024-01" db="EMBL/GenBank/DDBJ databases">
        <title>The complete chloroplast genome sequence of Lithospermum erythrorhizon: insights into the phylogenetic relationship among Boraginaceae species and the maternal lineages of purple gromwells.</title>
        <authorList>
            <person name="Okada T."/>
            <person name="Watanabe K."/>
        </authorList>
    </citation>
    <scope>NUCLEOTIDE SEQUENCE [LARGE SCALE GENOMIC DNA]</scope>
</reference>
<evidence type="ECO:0000313" key="2">
    <source>
        <dbReference type="Proteomes" id="UP001454036"/>
    </source>
</evidence>
<dbReference type="EMBL" id="BAABME010011096">
    <property type="protein sequence ID" value="GAA0183234.1"/>
    <property type="molecule type" value="Genomic_DNA"/>
</dbReference>
<sequence length="125" mass="14562">MLKDARKGTSNMHTTSTTKTSLIIFIIWHRQEKQQTEGRLDENLSGPHRSLELLEETTGVVADRYWSSWICRLELPRSWPELQICSRSPDLFVRFEEETGAARRRRRFAGAADRGVNSTRLLRFV</sequence>